<dbReference type="PANTHER" id="PTHR37422:SF17">
    <property type="entry name" value="O-ANTIGEN LIGASE"/>
    <property type="match status" value="1"/>
</dbReference>
<evidence type="ECO:0000313" key="8">
    <source>
        <dbReference type="Proteomes" id="UP000184232"/>
    </source>
</evidence>
<feature type="transmembrane region" description="Helical" evidence="5">
    <location>
        <begin position="88"/>
        <end position="104"/>
    </location>
</feature>
<name>A0A1M6ET21_9FLAO</name>
<dbReference type="Proteomes" id="UP000184232">
    <property type="component" value="Unassembled WGS sequence"/>
</dbReference>
<keyword evidence="3 5" id="KW-1133">Transmembrane helix</keyword>
<gene>
    <name evidence="7" type="ORF">SAMN05444337_1028</name>
</gene>
<feature type="transmembrane region" description="Helical" evidence="5">
    <location>
        <begin position="161"/>
        <end position="178"/>
    </location>
</feature>
<keyword evidence="2 5" id="KW-0812">Transmembrane</keyword>
<dbReference type="STRING" id="683124.SAMN05444337_1028"/>
<dbReference type="PANTHER" id="PTHR37422">
    <property type="entry name" value="TEICHURONIC ACID BIOSYNTHESIS PROTEIN TUAE"/>
    <property type="match status" value="1"/>
</dbReference>
<dbReference type="GO" id="GO:0016874">
    <property type="term" value="F:ligase activity"/>
    <property type="evidence" value="ECO:0007669"/>
    <property type="project" value="UniProtKB-KW"/>
</dbReference>
<dbReference type="InterPro" id="IPR051533">
    <property type="entry name" value="WaaL-like"/>
</dbReference>
<feature type="transmembrane region" description="Helical" evidence="5">
    <location>
        <begin position="116"/>
        <end position="137"/>
    </location>
</feature>
<evidence type="ECO:0000256" key="2">
    <source>
        <dbReference type="ARBA" id="ARBA00022692"/>
    </source>
</evidence>
<dbReference type="AlphaFoldDB" id="A0A1M6ET21"/>
<dbReference type="EMBL" id="FQZH01000001">
    <property type="protein sequence ID" value="SHI88563.1"/>
    <property type="molecule type" value="Genomic_DNA"/>
</dbReference>
<feature type="transmembrane region" description="Helical" evidence="5">
    <location>
        <begin position="190"/>
        <end position="218"/>
    </location>
</feature>
<feature type="transmembrane region" description="Helical" evidence="5">
    <location>
        <begin position="20"/>
        <end position="45"/>
    </location>
</feature>
<keyword evidence="4 5" id="KW-0472">Membrane</keyword>
<accession>A0A1M6ET21</accession>
<dbReference type="Pfam" id="PF04932">
    <property type="entry name" value="Wzy_C"/>
    <property type="match status" value="1"/>
</dbReference>
<dbReference type="InterPro" id="IPR007016">
    <property type="entry name" value="O-antigen_ligase-rel_domated"/>
</dbReference>
<proteinExistence type="predicted"/>
<protein>
    <submittedName>
        <fullName evidence="7">O-Antigen ligase</fullName>
    </submittedName>
</protein>
<evidence type="ECO:0000256" key="5">
    <source>
        <dbReference type="SAM" id="Phobius"/>
    </source>
</evidence>
<organism evidence="7 8">
    <name type="scientific">Flavobacterium haoranii</name>
    <dbReference type="NCBI Taxonomy" id="683124"/>
    <lineage>
        <taxon>Bacteria</taxon>
        <taxon>Pseudomonadati</taxon>
        <taxon>Bacteroidota</taxon>
        <taxon>Flavobacteriia</taxon>
        <taxon>Flavobacteriales</taxon>
        <taxon>Flavobacteriaceae</taxon>
        <taxon>Flavobacterium</taxon>
    </lineage>
</organism>
<evidence type="ECO:0000256" key="4">
    <source>
        <dbReference type="ARBA" id="ARBA00023136"/>
    </source>
</evidence>
<evidence type="ECO:0000259" key="6">
    <source>
        <dbReference type="Pfam" id="PF04932"/>
    </source>
</evidence>
<evidence type="ECO:0000256" key="3">
    <source>
        <dbReference type="ARBA" id="ARBA00022989"/>
    </source>
</evidence>
<feature type="transmembrane region" description="Helical" evidence="5">
    <location>
        <begin position="361"/>
        <end position="381"/>
    </location>
</feature>
<keyword evidence="7" id="KW-0436">Ligase</keyword>
<evidence type="ECO:0000256" key="1">
    <source>
        <dbReference type="ARBA" id="ARBA00004141"/>
    </source>
</evidence>
<reference evidence="7 8" key="1">
    <citation type="submission" date="2016-11" db="EMBL/GenBank/DDBJ databases">
        <authorList>
            <person name="Jaros S."/>
            <person name="Januszkiewicz K."/>
            <person name="Wedrychowicz H."/>
        </authorList>
    </citation>
    <scope>NUCLEOTIDE SEQUENCE [LARGE SCALE GENOMIC DNA]</scope>
    <source>
        <strain evidence="7 8">DSM 22807</strain>
    </source>
</reference>
<dbReference type="OrthoDB" id="1093278at2"/>
<feature type="domain" description="O-antigen ligase-related" evidence="6">
    <location>
        <begin position="191"/>
        <end position="377"/>
    </location>
</feature>
<feature type="transmembrane region" description="Helical" evidence="5">
    <location>
        <begin position="57"/>
        <end position="76"/>
    </location>
</feature>
<dbReference type="RefSeq" id="WP_072782414.1">
    <property type="nucleotide sequence ID" value="NZ_FQZH01000001.1"/>
</dbReference>
<feature type="transmembrane region" description="Helical" evidence="5">
    <location>
        <begin position="393"/>
        <end position="412"/>
    </location>
</feature>
<keyword evidence="8" id="KW-1185">Reference proteome</keyword>
<feature type="transmembrane region" description="Helical" evidence="5">
    <location>
        <begin position="230"/>
        <end position="246"/>
    </location>
</feature>
<dbReference type="GO" id="GO:0016020">
    <property type="term" value="C:membrane"/>
    <property type="evidence" value="ECO:0007669"/>
    <property type="project" value="UniProtKB-SubCell"/>
</dbReference>
<sequence>MLNSIVLFLRNQSKLSLLVIFLAISVFLPIPASNLAVLISFIYTIVFFKKPIVWNKLLILPILLFFWIVGSYFWSIQPKLTLESIPRTIFLLIIPLLFLVAKNYSYNLRDSVLKVYSYTAVAFSVLFLIRAVIRFFIYNTTSVFFSHGEYNSDTGIVPKEMNAIHVSVFIAIAYFYFITKQEKFKHEKIVLLILLLFLVLLSSTNVLIISLVLSLIYYFFYSKFANKLRLRNSILVLTIFISFLFYKKIEAFVELEFKNNTEKGIGHNVITKSDDFEKKITMYEAWNNKTFSQKDFFPGTAFRIYQFRVFLELFEENSVFWKGFGFNASNIKIEEKGVEHNVFLGDVNHEGYQKKNFHNQYLQIFAELGFIGFSLLVLILFFSLKTAFKAKDFIHISFTFLMISLFLTESFLWRQRGIVFFTVFYCLFAISNTKKSLQ</sequence>
<evidence type="ECO:0000313" key="7">
    <source>
        <dbReference type="EMBL" id="SHI88563.1"/>
    </source>
</evidence>
<comment type="subcellular location">
    <subcellularLocation>
        <location evidence="1">Membrane</location>
        <topology evidence="1">Multi-pass membrane protein</topology>
    </subcellularLocation>
</comment>